<dbReference type="RefSeq" id="XP_014176409.1">
    <property type="nucleotide sequence ID" value="XM_014320934.1"/>
</dbReference>
<dbReference type="EMBL" id="ALBS01000321">
    <property type="protein sequence ID" value="EJT45812.1"/>
    <property type="molecule type" value="Genomic_DNA"/>
</dbReference>
<feature type="region of interest" description="Disordered" evidence="1">
    <location>
        <begin position="97"/>
        <end position="125"/>
    </location>
</feature>
<evidence type="ECO:0000313" key="3">
    <source>
        <dbReference type="Proteomes" id="UP000002748"/>
    </source>
</evidence>
<evidence type="ECO:0000256" key="1">
    <source>
        <dbReference type="SAM" id="MobiDB-lite"/>
    </source>
</evidence>
<accession>J6EST6</accession>
<dbReference type="GeneID" id="25989237"/>
<gene>
    <name evidence="2" type="ORF">A1Q1_05725</name>
</gene>
<reference evidence="2 3" key="1">
    <citation type="journal article" date="2012" name="Eukaryot. Cell">
        <title>Draft genome sequence of CBS 2479, the standard type strain of Trichosporon asahii.</title>
        <authorList>
            <person name="Yang R.Y."/>
            <person name="Li H.T."/>
            <person name="Zhu H."/>
            <person name="Zhou G.P."/>
            <person name="Wang M."/>
            <person name="Wang L."/>
        </authorList>
    </citation>
    <scope>NUCLEOTIDE SEQUENCE [LARGE SCALE GENOMIC DNA]</scope>
    <source>
        <strain evidence="3">ATCC 90039 / CBS 2479 / JCM 2466 / KCTC 7840 / NCYC 2677 / UAMH 7654</strain>
    </source>
</reference>
<proteinExistence type="predicted"/>
<dbReference type="Proteomes" id="UP000002748">
    <property type="component" value="Unassembled WGS sequence"/>
</dbReference>
<protein>
    <submittedName>
        <fullName evidence="2">Uncharacterized protein</fullName>
    </submittedName>
</protein>
<dbReference type="AlphaFoldDB" id="J6EST6"/>
<dbReference type="VEuPathDB" id="FungiDB:A1Q1_05725"/>
<name>J6EST6_TRIAS</name>
<evidence type="ECO:0000313" key="2">
    <source>
        <dbReference type="EMBL" id="EJT45812.1"/>
    </source>
</evidence>
<comment type="caution">
    <text evidence="2">The sequence shown here is derived from an EMBL/GenBank/DDBJ whole genome shotgun (WGS) entry which is preliminary data.</text>
</comment>
<dbReference type="KEGG" id="tasa:A1Q1_05725"/>
<organism evidence="2 3">
    <name type="scientific">Trichosporon asahii var. asahii (strain ATCC 90039 / CBS 2479 / JCM 2466 / KCTC 7840 / NBRC 103889/ NCYC 2677 / UAMH 7654)</name>
    <name type="common">Yeast</name>
    <dbReference type="NCBI Taxonomy" id="1186058"/>
    <lineage>
        <taxon>Eukaryota</taxon>
        <taxon>Fungi</taxon>
        <taxon>Dikarya</taxon>
        <taxon>Basidiomycota</taxon>
        <taxon>Agaricomycotina</taxon>
        <taxon>Tremellomycetes</taxon>
        <taxon>Trichosporonales</taxon>
        <taxon>Trichosporonaceae</taxon>
        <taxon>Trichosporon</taxon>
    </lineage>
</organism>
<dbReference type="HOGENOM" id="CLU_1994215_0_0_1"/>
<sequence>MRAPAFKVRLQDTPGLKLDPKVVVELKREHKHDELRRSAAPHFNHTPTAYHLSLGPRIGAELFLAQADTYPPPLNLVLRSSESSCFARRKDMKKYGPLRPNTSLDIRYSDAQTPHAPKVGSGYAN</sequence>